<dbReference type="PANTHER" id="PTHR13748:SF62">
    <property type="entry name" value="COBW DOMAIN-CONTAINING PROTEIN"/>
    <property type="match status" value="1"/>
</dbReference>
<organism evidence="7 8">
    <name type="scientific">Alkalihalophilus pseudofirmus</name>
    <name type="common">Bacillus pseudofirmus</name>
    <dbReference type="NCBI Taxonomy" id="79885"/>
    <lineage>
        <taxon>Bacteria</taxon>
        <taxon>Bacillati</taxon>
        <taxon>Bacillota</taxon>
        <taxon>Bacilli</taxon>
        <taxon>Bacillales</taxon>
        <taxon>Bacillaceae</taxon>
        <taxon>Alkalihalophilus</taxon>
    </lineage>
</organism>
<dbReference type="AlphaFoldDB" id="A0AAJ2NQQ6"/>
<reference evidence="7" key="1">
    <citation type="submission" date="2023-10" db="EMBL/GenBank/DDBJ databases">
        <title>Screening of Alkalihalophilus pseudofirmusBZ-TG-HK211 and Its Alleviation of Salt Stress on Rapeseed Growth.</title>
        <authorList>
            <person name="Zhao B."/>
            <person name="Guo T."/>
        </authorList>
    </citation>
    <scope>NUCLEOTIDE SEQUENCE</scope>
    <source>
        <strain evidence="7">BZ-TG-HK211</strain>
    </source>
</reference>
<dbReference type="SUPFAM" id="SSF52540">
    <property type="entry name" value="P-loop containing nucleoside triphosphate hydrolases"/>
    <property type="match status" value="1"/>
</dbReference>
<dbReference type="InterPro" id="IPR027417">
    <property type="entry name" value="P-loop_NTPase"/>
</dbReference>
<dbReference type="EMBL" id="JAWJAY010000004">
    <property type="protein sequence ID" value="MDV2886704.1"/>
    <property type="molecule type" value="Genomic_DNA"/>
</dbReference>
<accession>A0AAJ2NQQ6</accession>
<evidence type="ECO:0000256" key="4">
    <source>
        <dbReference type="ARBA" id="ARBA00034320"/>
    </source>
</evidence>
<dbReference type="GO" id="GO:0016787">
    <property type="term" value="F:hydrolase activity"/>
    <property type="evidence" value="ECO:0007669"/>
    <property type="project" value="UniProtKB-KW"/>
</dbReference>
<evidence type="ECO:0000313" key="8">
    <source>
        <dbReference type="Proteomes" id="UP001285636"/>
    </source>
</evidence>
<dbReference type="SMART" id="SM00833">
    <property type="entry name" value="CobW_C"/>
    <property type="match status" value="1"/>
</dbReference>
<dbReference type="Pfam" id="PF02492">
    <property type="entry name" value="cobW"/>
    <property type="match status" value="1"/>
</dbReference>
<gene>
    <name evidence="7" type="ORF">RYX45_16040</name>
</gene>
<proteinExistence type="inferred from homology"/>
<feature type="domain" description="CobW C-terminal" evidence="6">
    <location>
        <begin position="222"/>
        <end position="309"/>
    </location>
</feature>
<protein>
    <submittedName>
        <fullName evidence="7">GTP-binding protein</fullName>
    </submittedName>
</protein>
<evidence type="ECO:0000256" key="3">
    <source>
        <dbReference type="ARBA" id="ARBA00023186"/>
    </source>
</evidence>
<dbReference type="InterPro" id="IPR036627">
    <property type="entry name" value="CobW-likC_sf"/>
</dbReference>
<evidence type="ECO:0000313" key="7">
    <source>
        <dbReference type="EMBL" id="MDV2886704.1"/>
    </source>
</evidence>
<evidence type="ECO:0000256" key="2">
    <source>
        <dbReference type="ARBA" id="ARBA00022801"/>
    </source>
</evidence>
<comment type="similarity">
    <text evidence="4">Belongs to the SIMIBI class G3E GTPase family. ZNG1 subfamily.</text>
</comment>
<evidence type="ECO:0000256" key="5">
    <source>
        <dbReference type="ARBA" id="ARBA00049117"/>
    </source>
</evidence>
<dbReference type="PANTHER" id="PTHR13748">
    <property type="entry name" value="COBW-RELATED"/>
    <property type="match status" value="1"/>
</dbReference>
<dbReference type="GO" id="GO:0000166">
    <property type="term" value="F:nucleotide binding"/>
    <property type="evidence" value="ECO:0007669"/>
    <property type="project" value="UniProtKB-KW"/>
</dbReference>
<dbReference type="Gene3D" id="3.40.50.300">
    <property type="entry name" value="P-loop containing nucleotide triphosphate hydrolases"/>
    <property type="match status" value="1"/>
</dbReference>
<keyword evidence="1" id="KW-0547">Nucleotide-binding</keyword>
<dbReference type="RefSeq" id="WP_323467346.1">
    <property type="nucleotide sequence ID" value="NZ_CP144224.1"/>
</dbReference>
<keyword evidence="2" id="KW-0378">Hydrolase</keyword>
<keyword evidence="3" id="KW-0143">Chaperone</keyword>
<dbReference type="SUPFAM" id="SSF90002">
    <property type="entry name" value="Hypothetical protein YjiA, C-terminal domain"/>
    <property type="match status" value="1"/>
</dbReference>
<comment type="catalytic activity">
    <reaction evidence="5">
        <text>GTP + H2O = GDP + phosphate + H(+)</text>
        <dbReference type="Rhea" id="RHEA:19669"/>
        <dbReference type="ChEBI" id="CHEBI:15377"/>
        <dbReference type="ChEBI" id="CHEBI:15378"/>
        <dbReference type="ChEBI" id="CHEBI:37565"/>
        <dbReference type="ChEBI" id="CHEBI:43474"/>
        <dbReference type="ChEBI" id="CHEBI:58189"/>
    </reaction>
    <physiologicalReaction direction="left-to-right" evidence="5">
        <dbReference type="Rhea" id="RHEA:19670"/>
    </physiologicalReaction>
</comment>
<dbReference type="InterPro" id="IPR003495">
    <property type="entry name" value="CobW/HypB/UreG_nucleotide-bd"/>
</dbReference>
<dbReference type="Proteomes" id="UP001285636">
    <property type="component" value="Unassembled WGS sequence"/>
</dbReference>
<dbReference type="GO" id="GO:0005737">
    <property type="term" value="C:cytoplasm"/>
    <property type="evidence" value="ECO:0007669"/>
    <property type="project" value="TreeGrafter"/>
</dbReference>
<comment type="caution">
    <text evidence="7">The sequence shown here is derived from an EMBL/GenBank/DDBJ whole genome shotgun (WGS) entry which is preliminary data.</text>
</comment>
<dbReference type="InterPro" id="IPR011629">
    <property type="entry name" value="CobW-like_C"/>
</dbReference>
<dbReference type="Gene3D" id="3.30.1220.10">
    <property type="entry name" value="CobW-like, C-terminal domain"/>
    <property type="match status" value="1"/>
</dbReference>
<sequence>MKKKVEVIILSGFLGSGKSTLLSRLLSYEKKRGRKVAVLMNELGKVSIDSSVVPSDIPLKEMLNGCICCSIQGELSVQLKELTEEHTLDVIYIEATGAAHPLDVLDACTHPLLSASIQIQASISVVNSKQWLEQKMSNMMKKLITHQVKFADIVLINKIDQITENELTKVKATIEKENPSAIKQAVTFSQMDMNILHDRNSQLGKLSEKQRDFNTNVKSLHLKTCAIPIEGAINRIQLEEFLEENQAQLLRMKGFIRLTDSPAIYLFNYAYGFPMYERVKSEVQVSPVLVCIGEEIIQEELEEKLKERGIVKVSQIG</sequence>
<evidence type="ECO:0000259" key="6">
    <source>
        <dbReference type="SMART" id="SM00833"/>
    </source>
</evidence>
<dbReference type="Pfam" id="PF07683">
    <property type="entry name" value="CobW_C"/>
    <property type="match status" value="1"/>
</dbReference>
<dbReference type="InterPro" id="IPR051316">
    <property type="entry name" value="Zinc-reg_GTPase_activator"/>
</dbReference>
<name>A0AAJ2NQQ6_ALKPS</name>
<dbReference type="CDD" id="cd03112">
    <property type="entry name" value="CobW-like"/>
    <property type="match status" value="1"/>
</dbReference>
<evidence type="ECO:0000256" key="1">
    <source>
        <dbReference type="ARBA" id="ARBA00022741"/>
    </source>
</evidence>